<gene>
    <name evidence="1" type="ORF">QBC41DRAFT_304789</name>
</gene>
<organism evidence="1 2">
    <name type="scientific">Cercophora samala</name>
    <dbReference type="NCBI Taxonomy" id="330535"/>
    <lineage>
        <taxon>Eukaryota</taxon>
        <taxon>Fungi</taxon>
        <taxon>Dikarya</taxon>
        <taxon>Ascomycota</taxon>
        <taxon>Pezizomycotina</taxon>
        <taxon>Sordariomycetes</taxon>
        <taxon>Sordariomycetidae</taxon>
        <taxon>Sordariales</taxon>
        <taxon>Lasiosphaeriaceae</taxon>
        <taxon>Cercophora</taxon>
    </lineage>
</organism>
<accession>A0AA39ZAN4</accession>
<dbReference type="PANTHER" id="PTHR42034:SF1">
    <property type="entry name" value="CONDENSATION DOMAIN-CONTAINING PROTEIN"/>
    <property type="match status" value="1"/>
</dbReference>
<dbReference type="EMBL" id="JAULSY010000080">
    <property type="protein sequence ID" value="KAK0666897.1"/>
    <property type="molecule type" value="Genomic_DNA"/>
</dbReference>
<dbReference type="InterPro" id="IPR023213">
    <property type="entry name" value="CAT-like_dom_sf"/>
</dbReference>
<sequence>MASLSVCDNFVWREVNPGVWQRDADETEVFYSSLVKQYAGSGRMHFAITGHVSLVIPVSDGQDATAVASRFDAALQTAWLRLRHQLPSIGSQVHFDSHEQKWKKTYTVSPDDDARAAWLDNTFHFVSNGQTEVEWAIADPPAPELATLFVVVTPASSGSEARRDIVLRSPHDIIDGIGTLQLLNAFVHHASQAFGEDSPLQLATVMGPKQHA</sequence>
<evidence type="ECO:0000313" key="1">
    <source>
        <dbReference type="EMBL" id="KAK0666897.1"/>
    </source>
</evidence>
<name>A0AA39ZAN4_9PEZI</name>
<dbReference type="AlphaFoldDB" id="A0AA39ZAN4"/>
<protein>
    <submittedName>
        <fullName evidence="1">Uncharacterized protein</fullName>
    </submittedName>
</protein>
<reference evidence="1" key="1">
    <citation type="submission" date="2023-06" db="EMBL/GenBank/DDBJ databases">
        <title>Genome-scale phylogeny and comparative genomics of the fungal order Sordariales.</title>
        <authorList>
            <consortium name="Lawrence Berkeley National Laboratory"/>
            <person name="Hensen N."/>
            <person name="Bonometti L."/>
            <person name="Westerberg I."/>
            <person name="Brannstrom I.O."/>
            <person name="Guillou S."/>
            <person name="Cros-Aarteil S."/>
            <person name="Calhoun S."/>
            <person name="Haridas S."/>
            <person name="Kuo A."/>
            <person name="Mondo S."/>
            <person name="Pangilinan J."/>
            <person name="Riley R."/>
            <person name="Labutti K."/>
            <person name="Andreopoulos B."/>
            <person name="Lipzen A."/>
            <person name="Chen C."/>
            <person name="Yanf M."/>
            <person name="Daum C."/>
            <person name="Ng V."/>
            <person name="Clum A."/>
            <person name="Steindorff A."/>
            <person name="Ohm R."/>
            <person name="Martin F."/>
            <person name="Silar P."/>
            <person name="Natvig D."/>
            <person name="Lalanne C."/>
            <person name="Gautier V."/>
            <person name="Ament-Velasquez S.L."/>
            <person name="Kruys A."/>
            <person name="Hutchinson M.I."/>
            <person name="Powell A.J."/>
            <person name="Barry K."/>
            <person name="Miller A.N."/>
            <person name="Grigoriev I.V."/>
            <person name="Debuchy R."/>
            <person name="Gladieux P."/>
            <person name="Thoren M.H."/>
            <person name="Johannesson H."/>
        </authorList>
    </citation>
    <scope>NUCLEOTIDE SEQUENCE</scope>
    <source>
        <strain evidence="1">CBS 307.81</strain>
    </source>
</reference>
<proteinExistence type="predicted"/>
<keyword evidence="2" id="KW-1185">Reference proteome</keyword>
<dbReference type="Gene3D" id="3.30.559.10">
    <property type="entry name" value="Chloramphenicol acetyltransferase-like domain"/>
    <property type="match status" value="1"/>
</dbReference>
<evidence type="ECO:0000313" key="2">
    <source>
        <dbReference type="Proteomes" id="UP001174997"/>
    </source>
</evidence>
<dbReference type="PANTHER" id="PTHR42034">
    <property type="entry name" value="CHROMOSOME 7, WHOLE GENOME SHOTGUN SEQUENCE-RELATED"/>
    <property type="match status" value="1"/>
</dbReference>
<comment type="caution">
    <text evidence="1">The sequence shown here is derived from an EMBL/GenBank/DDBJ whole genome shotgun (WGS) entry which is preliminary data.</text>
</comment>
<dbReference type="Proteomes" id="UP001174997">
    <property type="component" value="Unassembled WGS sequence"/>
</dbReference>